<dbReference type="Pfam" id="PF00496">
    <property type="entry name" value="SBP_bac_5"/>
    <property type="match status" value="1"/>
</dbReference>
<keyword evidence="2" id="KW-0732">Signal</keyword>
<dbReference type="PANTHER" id="PTHR30290">
    <property type="entry name" value="PERIPLASMIC BINDING COMPONENT OF ABC TRANSPORTER"/>
    <property type="match status" value="1"/>
</dbReference>
<gene>
    <name evidence="4" type="ORF">FOZ76_00480</name>
</gene>
<sequence>MPEQGEEMRMQRPMRPQHRRPFQVLSGALITALLCGPLLAAEPKRGGTLDVGLAQDPLVIDPIRTGSFTERQFATPVYESLFRIDEQGATVPFLAQSHTSSDDLATWRIELREGIRFHDGTALDAEAVVANLERTRDPANRCRCLNQAQEIASVKAVDPHTVEIVLKDGNAALPTMLADAIGVMVSPTAFKASPETIGTHPVGTGPFKFVEWVRGSRFVAERNPDYWQQGKPYLDRIVLRGIQNVVTNEATFQSGQTDMIFQPSHRFSALMKKNPKAVVLQPAGMGTDGIYMNTKAPPFDDVRVRRAVAYAMDRELLRKTLSFDIPTLAYSPFGAGLPVAQPTEVYPEFDLAKAKALVAEYGKPVRFEFQVNNTPNNLQFAQSLQNMWKAAGIEARIQPLDQNRLVQNMTSKTFVASYFRWTGRADPHLNAYTFLHSKYADEVPNSNYVGYGNPKVDELLDRGRQEADPAKRREIYAEMARVLAQDVPIAYLFNVSDAIVTSPTVHGIDVVPDGLVYFDSVWKE</sequence>
<evidence type="ECO:0000256" key="1">
    <source>
        <dbReference type="ARBA" id="ARBA00005695"/>
    </source>
</evidence>
<dbReference type="GO" id="GO:0015833">
    <property type="term" value="P:peptide transport"/>
    <property type="evidence" value="ECO:0007669"/>
    <property type="project" value="TreeGrafter"/>
</dbReference>
<dbReference type="Gene3D" id="3.90.76.10">
    <property type="entry name" value="Dipeptide-binding Protein, Domain 1"/>
    <property type="match status" value="1"/>
</dbReference>
<accession>A0A556B250</accession>
<dbReference type="InterPro" id="IPR039424">
    <property type="entry name" value="SBP_5"/>
</dbReference>
<dbReference type="PIRSF" id="PIRSF002741">
    <property type="entry name" value="MppA"/>
    <property type="match status" value="1"/>
</dbReference>
<dbReference type="PANTHER" id="PTHR30290:SF38">
    <property type="entry name" value="D,D-DIPEPTIDE-BINDING PERIPLASMIC PROTEIN DDPA-RELATED"/>
    <property type="match status" value="1"/>
</dbReference>
<reference evidence="4 5" key="1">
    <citation type="submission" date="2019-07" db="EMBL/GenBank/DDBJ databases">
        <title>Qingshengfaniella alkalisoli gen. nov., sp. nov., isolated from saline soil.</title>
        <authorList>
            <person name="Xu L."/>
            <person name="Huang X.-X."/>
            <person name="Sun J.-Q."/>
        </authorList>
    </citation>
    <scope>NUCLEOTIDE SEQUENCE [LARGE SCALE GENOMIC DNA]</scope>
    <source>
        <strain evidence="4 5">DSM 27279</strain>
    </source>
</reference>
<comment type="similarity">
    <text evidence="1">Belongs to the bacterial solute-binding protein 5 family.</text>
</comment>
<dbReference type="Gene3D" id="3.10.105.10">
    <property type="entry name" value="Dipeptide-binding Protein, Domain 3"/>
    <property type="match status" value="1"/>
</dbReference>
<dbReference type="SUPFAM" id="SSF53850">
    <property type="entry name" value="Periplasmic binding protein-like II"/>
    <property type="match status" value="1"/>
</dbReference>
<dbReference type="OrthoDB" id="9801799at2"/>
<proteinExistence type="inferred from homology"/>
<evidence type="ECO:0000313" key="4">
    <source>
        <dbReference type="EMBL" id="TSH99242.1"/>
    </source>
</evidence>
<dbReference type="GO" id="GO:0043190">
    <property type="term" value="C:ATP-binding cassette (ABC) transporter complex"/>
    <property type="evidence" value="ECO:0007669"/>
    <property type="project" value="InterPro"/>
</dbReference>
<dbReference type="Gene3D" id="3.40.190.10">
    <property type="entry name" value="Periplasmic binding protein-like II"/>
    <property type="match status" value="1"/>
</dbReference>
<keyword evidence="5" id="KW-1185">Reference proteome</keyword>
<comment type="caution">
    <text evidence="4">The sequence shown here is derived from an EMBL/GenBank/DDBJ whole genome shotgun (WGS) entry which is preliminary data.</text>
</comment>
<dbReference type="InterPro" id="IPR000914">
    <property type="entry name" value="SBP_5_dom"/>
</dbReference>
<dbReference type="GO" id="GO:1904680">
    <property type="term" value="F:peptide transmembrane transporter activity"/>
    <property type="evidence" value="ECO:0007669"/>
    <property type="project" value="TreeGrafter"/>
</dbReference>
<organism evidence="4 5">
    <name type="scientific">Verticiella sediminum</name>
    <dbReference type="NCBI Taxonomy" id="1247510"/>
    <lineage>
        <taxon>Bacteria</taxon>
        <taxon>Pseudomonadati</taxon>
        <taxon>Pseudomonadota</taxon>
        <taxon>Betaproteobacteria</taxon>
        <taxon>Burkholderiales</taxon>
        <taxon>Alcaligenaceae</taxon>
        <taxon>Verticiella</taxon>
    </lineage>
</organism>
<evidence type="ECO:0000256" key="2">
    <source>
        <dbReference type="ARBA" id="ARBA00022729"/>
    </source>
</evidence>
<dbReference type="InterPro" id="IPR030678">
    <property type="entry name" value="Peptide/Ni-bd"/>
</dbReference>
<dbReference type="AlphaFoldDB" id="A0A556B250"/>
<feature type="domain" description="Solute-binding protein family 5" evidence="3">
    <location>
        <begin position="91"/>
        <end position="438"/>
    </location>
</feature>
<dbReference type="Proteomes" id="UP000318405">
    <property type="component" value="Unassembled WGS sequence"/>
</dbReference>
<protein>
    <recommendedName>
        <fullName evidence="3">Solute-binding protein family 5 domain-containing protein</fullName>
    </recommendedName>
</protein>
<evidence type="ECO:0000259" key="3">
    <source>
        <dbReference type="Pfam" id="PF00496"/>
    </source>
</evidence>
<evidence type="ECO:0000313" key="5">
    <source>
        <dbReference type="Proteomes" id="UP000318405"/>
    </source>
</evidence>
<dbReference type="GO" id="GO:0030288">
    <property type="term" value="C:outer membrane-bounded periplasmic space"/>
    <property type="evidence" value="ECO:0007669"/>
    <property type="project" value="UniProtKB-ARBA"/>
</dbReference>
<name>A0A556B250_9BURK</name>
<dbReference type="EMBL" id="VLTJ01000001">
    <property type="protein sequence ID" value="TSH99242.1"/>
    <property type="molecule type" value="Genomic_DNA"/>
</dbReference>